<comment type="caution">
    <text evidence="3">The sequence shown here is derived from an EMBL/GenBank/DDBJ whole genome shotgun (WGS) entry which is preliminary data.</text>
</comment>
<feature type="region of interest" description="Disordered" evidence="1">
    <location>
        <begin position="90"/>
        <end position="217"/>
    </location>
</feature>
<reference evidence="3" key="1">
    <citation type="journal article" date="2021" name="Sci. Adv.">
        <title>The American lobster genome reveals insights on longevity, neural, and immune adaptations.</title>
        <authorList>
            <person name="Polinski J.M."/>
            <person name="Zimin A.V."/>
            <person name="Clark K.F."/>
            <person name="Kohn A.B."/>
            <person name="Sadowski N."/>
            <person name="Timp W."/>
            <person name="Ptitsyn A."/>
            <person name="Khanna P."/>
            <person name="Romanova D.Y."/>
            <person name="Williams P."/>
            <person name="Greenwood S.J."/>
            <person name="Moroz L.L."/>
            <person name="Walt D.R."/>
            <person name="Bodnar A.G."/>
        </authorList>
    </citation>
    <scope>NUCLEOTIDE SEQUENCE</scope>
    <source>
        <strain evidence="3">GMGI-L3</strain>
    </source>
</reference>
<feature type="compositionally biased region" description="Polar residues" evidence="1">
    <location>
        <begin position="157"/>
        <end position="170"/>
    </location>
</feature>
<gene>
    <name evidence="3" type="primary">Kmt2d-L1</name>
    <name evidence="3" type="ORF">Hamer_G008636</name>
</gene>
<evidence type="ECO:0000256" key="1">
    <source>
        <dbReference type="SAM" id="MobiDB-lite"/>
    </source>
</evidence>
<feature type="signal peptide" evidence="2">
    <location>
        <begin position="1"/>
        <end position="24"/>
    </location>
</feature>
<keyword evidence="2" id="KW-0732">Signal</keyword>
<sequence>MRGFVLFMVVVVLLLLLLTPLAYGEQVPEGGSSSEGVSPGAAGHGDTFLLTAEYLRGRPLFHDLPQDNEREHQQITSNILRRSAYVGRPDDHNIITNNHTLRHPTDSDQLTPALHTPKLSSASSPNTPTVPYSRSNTPTITYSRPNTPTPFRIANTPRFSSPGRSKSPHSLPTKIYHNRPSRPPRSRNNNIFVRSRQPLKTRKFPPPPRSRPASASGYPLSWRYSTFHTHPQTSRPGHKQVLSEVEEAVRLWGALEGRDNCRSRALCRVGGALGTQGGILSVQRGGHVLLFAAQSVLPLEWKSYLSRVADGALLGSDCREWKCGRGNVTFSSS</sequence>
<dbReference type="AlphaFoldDB" id="A0A8J5N5B5"/>
<protein>
    <submittedName>
        <fullName evidence="3">Putative histone-lysine N-methyltransferase 2D-like 1</fullName>
    </submittedName>
</protein>
<evidence type="ECO:0000313" key="4">
    <source>
        <dbReference type="Proteomes" id="UP000747542"/>
    </source>
</evidence>
<accession>A0A8J5N5B5</accession>
<evidence type="ECO:0000313" key="3">
    <source>
        <dbReference type="EMBL" id="KAG7173110.1"/>
    </source>
</evidence>
<evidence type="ECO:0000256" key="2">
    <source>
        <dbReference type="SAM" id="SignalP"/>
    </source>
</evidence>
<feature type="compositionally biased region" description="Basic residues" evidence="1">
    <location>
        <begin position="176"/>
        <end position="185"/>
    </location>
</feature>
<proteinExistence type="predicted"/>
<organism evidence="3 4">
    <name type="scientific">Homarus americanus</name>
    <name type="common">American lobster</name>
    <dbReference type="NCBI Taxonomy" id="6706"/>
    <lineage>
        <taxon>Eukaryota</taxon>
        <taxon>Metazoa</taxon>
        <taxon>Ecdysozoa</taxon>
        <taxon>Arthropoda</taxon>
        <taxon>Crustacea</taxon>
        <taxon>Multicrustacea</taxon>
        <taxon>Malacostraca</taxon>
        <taxon>Eumalacostraca</taxon>
        <taxon>Eucarida</taxon>
        <taxon>Decapoda</taxon>
        <taxon>Pleocyemata</taxon>
        <taxon>Astacidea</taxon>
        <taxon>Nephropoidea</taxon>
        <taxon>Nephropidae</taxon>
        <taxon>Homarus</taxon>
    </lineage>
</organism>
<dbReference type="Proteomes" id="UP000747542">
    <property type="component" value="Unassembled WGS sequence"/>
</dbReference>
<name>A0A8J5N5B5_HOMAM</name>
<feature type="compositionally biased region" description="Polar residues" evidence="1">
    <location>
        <begin position="118"/>
        <end position="146"/>
    </location>
</feature>
<keyword evidence="4" id="KW-1185">Reference proteome</keyword>
<dbReference type="EMBL" id="JAHLQT010010178">
    <property type="protein sequence ID" value="KAG7173110.1"/>
    <property type="molecule type" value="Genomic_DNA"/>
</dbReference>
<feature type="chain" id="PRO_5035183195" evidence="2">
    <location>
        <begin position="25"/>
        <end position="333"/>
    </location>
</feature>